<dbReference type="Proteomes" id="UP000078532">
    <property type="component" value="Unassembled WGS sequence"/>
</dbReference>
<proteinExistence type="predicted"/>
<dbReference type="RefSeq" id="WP_066667305.1">
    <property type="nucleotide sequence ID" value="NZ_LYVF01000099.1"/>
</dbReference>
<reference evidence="2 3" key="1">
    <citation type="submission" date="2016-04" db="EMBL/GenBank/DDBJ databases">
        <authorList>
            <person name="Evans L.H."/>
            <person name="Alamgir A."/>
            <person name="Owens N."/>
            <person name="Weber N.D."/>
            <person name="Virtaneva K."/>
            <person name="Barbian K."/>
            <person name="Babar A."/>
            <person name="Rosenke K."/>
        </authorList>
    </citation>
    <scope>NUCLEOTIDE SEQUENCE [LARGE SCALE GENOMIC DNA]</scope>
    <source>
        <strain evidence="2 3">LMa1</strain>
    </source>
</reference>
<dbReference type="EMBL" id="LYVF01000099">
    <property type="protein sequence ID" value="OAT83669.1"/>
    <property type="molecule type" value="Genomic_DNA"/>
</dbReference>
<protein>
    <submittedName>
        <fullName evidence="2">Uncharacterized protein</fullName>
    </submittedName>
</protein>
<name>A0A1B7LG32_9FIRM</name>
<organism evidence="2 3">
    <name type="scientific">Desulfotomaculum copahuensis</name>
    <dbReference type="NCBI Taxonomy" id="1838280"/>
    <lineage>
        <taxon>Bacteria</taxon>
        <taxon>Bacillati</taxon>
        <taxon>Bacillota</taxon>
        <taxon>Clostridia</taxon>
        <taxon>Eubacteriales</taxon>
        <taxon>Desulfotomaculaceae</taxon>
        <taxon>Desulfotomaculum</taxon>
    </lineage>
</organism>
<dbReference type="STRING" id="1838280.A6M21_07475"/>
<feature type="transmembrane region" description="Helical" evidence="1">
    <location>
        <begin position="35"/>
        <end position="60"/>
    </location>
</feature>
<keyword evidence="3" id="KW-1185">Reference proteome</keyword>
<feature type="transmembrane region" description="Helical" evidence="1">
    <location>
        <begin position="7"/>
        <end position="29"/>
    </location>
</feature>
<evidence type="ECO:0000256" key="1">
    <source>
        <dbReference type="SAM" id="Phobius"/>
    </source>
</evidence>
<comment type="caution">
    <text evidence="2">The sequence shown here is derived from an EMBL/GenBank/DDBJ whole genome shotgun (WGS) entry which is preliminary data.</text>
</comment>
<evidence type="ECO:0000313" key="2">
    <source>
        <dbReference type="EMBL" id="OAT83669.1"/>
    </source>
</evidence>
<dbReference type="AlphaFoldDB" id="A0A1B7LG32"/>
<keyword evidence="1" id="KW-0472">Membrane</keyword>
<accession>A0A1B7LG32</accession>
<gene>
    <name evidence="2" type="ORF">A6M21_07475</name>
</gene>
<evidence type="ECO:0000313" key="3">
    <source>
        <dbReference type="Proteomes" id="UP000078532"/>
    </source>
</evidence>
<keyword evidence="1" id="KW-0812">Transmembrane</keyword>
<keyword evidence="1" id="KW-1133">Transmembrane helix</keyword>
<sequence>MKTLARIAMVAPIILGWLFLVFMGPTLFFPSYPSIVFMWGLIVCVATALVPIIITFIVGLI</sequence>